<name>A0A0F9XV04_9ZZZZ</name>
<gene>
    <name evidence="1" type="ORF">LCGC14_0170770</name>
</gene>
<evidence type="ECO:0000313" key="1">
    <source>
        <dbReference type="EMBL" id="KKN96148.1"/>
    </source>
</evidence>
<dbReference type="EMBL" id="LAZR01000066">
    <property type="protein sequence ID" value="KKN96148.1"/>
    <property type="molecule type" value="Genomic_DNA"/>
</dbReference>
<comment type="caution">
    <text evidence="1">The sequence shown here is derived from an EMBL/GenBank/DDBJ whole genome shotgun (WGS) entry which is preliminary data.</text>
</comment>
<organism evidence="1">
    <name type="scientific">marine sediment metagenome</name>
    <dbReference type="NCBI Taxonomy" id="412755"/>
    <lineage>
        <taxon>unclassified sequences</taxon>
        <taxon>metagenomes</taxon>
        <taxon>ecological metagenomes</taxon>
    </lineage>
</organism>
<proteinExistence type="predicted"/>
<protein>
    <submittedName>
        <fullName evidence="1">Uncharacterized protein</fullName>
    </submittedName>
</protein>
<sequence>MTQALGADTGSINHMEPHLMPINARKYKAIKSAVVGELVKQGWTAPREFDMEHTYHCGSMEFETAVGGKDATVRLEPFFGELSLFGHYESKGQDVLSTSRISIPLEIDQPRYAELIEQFTKDVIARVDQSYARRLHLSRIA</sequence>
<reference evidence="1" key="1">
    <citation type="journal article" date="2015" name="Nature">
        <title>Complex archaea that bridge the gap between prokaryotes and eukaryotes.</title>
        <authorList>
            <person name="Spang A."/>
            <person name="Saw J.H."/>
            <person name="Jorgensen S.L."/>
            <person name="Zaremba-Niedzwiedzka K."/>
            <person name="Martijn J."/>
            <person name="Lind A.E."/>
            <person name="van Eijk R."/>
            <person name="Schleper C."/>
            <person name="Guy L."/>
            <person name="Ettema T.J."/>
        </authorList>
    </citation>
    <scope>NUCLEOTIDE SEQUENCE</scope>
</reference>
<accession>A0A0F9XV04</accession>
<dbReference type="AlphaFoldDB" id="A0A0F9XV04"/>